<dbReference type="CDD" id="cd00570">
    <property type="entry name" value="GST_N_family"/>
    <property type="match status" value="1"/>
</dbReference>
<evidence type="ECO:0000313" key="4">
    <source>
        <dbReference type="Proteomes" id="UP000530660"/>
    </source>
</evidence>
<reference evidence="3 4" key="1">
    <citation type="journal article" date="2020" name="J. Phycol.">
        <title>Comparative genome analysis reveals Cyanidiococcus gen. nov., a new extremophilic red algal genus sister to Cyanidioschyzon (Cyanidioschyzonaceae, Rhodophyta).</title>
        <authorList>
            <person name="Liu S.-L."/>
            <person name="Chiang Y.-R."/>
            <person name="Yoon H.S."/>
            <person name="Fu H.-Y."/>
        </authorList>
    </citation>
    <scope>NUCLEOTIDE SEQUENCE [LARGE SCALE GENOMIC DNA]</scope>
    <source>
        <strain evidence="3 4">THAL066</strain>
    </source>
</reference>
<protein>
    <recommendedName>
        <fullName evidence="2">GST N-terminal domain-containing protein</fullName>
    </recommendedName>
</protein>
<accession>A0A7J7IMG3</accession>
<dbReference type="PROSITE" id="PS50404">
    <property type="entry name" value="GST_NTER"/>
    <property type="match status" value="1"/>
</dbReference>
<keyword evidence="4" id="KW-1185">Reference proteome</keyword>
<dbReference type="InterPro" id="IPR050983">
    <property type="entry name" value="GST_Omega/HSP26"/>
</dbReference>
<dbReference type="Gene3D" id="3.40.30.10">
    <property type="entry name" value="Glutaredoxin"/>
    <property type="match status" value="1"/>
</dbReference>
<dbReference type="PANTHER" id="PTHR43968">
    <property type="match status" value="1"/>
</dbReference>
<dbReference type="InterPro" id="IPR036249">
    <property type="entry name" value="Thioredoxin-like_sf"/>
</dbReference>
<evidence type="ECO:0000259" key="2">
    <source>
        <dbReference type="PROSITE" id="PS50404"/>
    </source>
</evidence>
<dbReference type="SUPFAM" id="SSF52833">
    <property type="entry name" value="Thioredoxin-like"/>
    <property type="match status" value="1"/>
</dbReference>
<evidence type="ECO:0000256" key="1">
    <source>
        <dbReference type="SAM" id="MobiDB-lite"/>
    </source>
</evidence>
<evidence type="ECO:0000313" key="3">
    <source>
        <dbReference type="EMBL" id="KAF6004283.1"/>
    </source>
</evidence>
<dbReference type="AlphaFoldDB" id="A0A7J7IMG3"/>
<dbReference type="PANTHER" id="PTHR43968:SF6">
    <property type="entry name" value="GLUTATHIONE S-TRANSFERASE OMEGA"/>
    <property type="match status" value="1"/>
</dbReference>
<dbReference type="InterPro" id="IPR004045">
    <property type="entry name" value="Glutathione_S-Trfase_N"/>
</dbReference>
<dbReference type="EMBL" id="VWRR01000004">
    <property type="protein sequence ID" value="KAF6004283.1"/>
    <property type="molecule type" value="Genomic_DNA"/>
</dbReference>
<feature type="region of interest" description="Disordered" evidence="1">
    <location>
        <begin position="1"/>
        <end position="25"/>
    </location>
</feature>
<comment type="caution">
    <text evidence="3">The sequence shown here is derived from an EMBL/GenBank/DDBJ whole genome shotgun (WGS) entry which is preliminary data.</text>
</comment>
<dbReference type="GO" id="GO:0005737">
    <property type="term" value="C:cytoplasm"/>
    <property type="evidence" value="ECO:0007669"/>
    <property type="project" value="TreeGrafter"/>
</dbReference>
<proteinExistence type="predicted"/>
<feature type="domain" description="GST N-terminal" evidence="2">
    <location>
        <begin position="110"/>
        <end position="190"/>
    </location>
</feature>
<feature type="compositionally biased region" description="Basic and acidic residues" evidence="1">
    <location>
        <begin position="11"/>
        <end position="22"/>
    </location>
</feature>
<sequence>MNLDTQTKKSIQREHPQARRDGALAAAPPVAYGRRWLSRAQAILRTKSSSSNTDDVFEQNRQPLHEMVFIHTKLLQSTHGFTRKRSWCCATRARVSKLNSAVMNSTGDGRTTTLFSVPVSNFSARIRYLIYDNNLDIKIEPPGPYLKTPEYRQKVHKYGKFPALILPTGESIWESDVIAEYLIDRYHLGARYRPETAEKRARARLYARVHDLYLTSHQTVLYRPTNTEAEREHWPVTDRSHTWISRTNAFRR</sequence>
<dbReference type="OrthoDB" id="422574at2759"/>
<dbReference type="Pfam" id="PF13417">
    <property type="entry name" value="GST_N_3"/>
    <property type="match status" value="1"/>
</dbReference>
<dbReference type="Proteomes" id="UP000530660">
    <property type="component" value="Unassembled WGS sequence"/>
</dbReference>
<organism evidence="3 4">
    <name type="scientific">Cyanidiococcus yangmingshanensis</name>
    <dbReference type="NCBI Taxonomy" id="2690220"/>
    <lineage>
        <taxon>Eukaryota</taxon>
        <taxon>Rhodophyta</taxon>
        <taxon>Bangiophyceae</taxon>
        <taxon>Cyanidiales</taxon>
        <taxon>Cyanidiaceae</taxon>
        <taxon>Cyanidiococcus</taxon>
    </lineage>
</organism>
<gene>
    <name evidence="3" type="ORF">F1559_004694</name>
</gene>
<dbReference type="Gene3D" id="1.20.1050.10">
    <property type="match status" value="1"/>
</dbReference>
<name>A0A7J7IMG3_9RHOD</name>